<dbReference type="InterPro" id="IPR039770">
    <property type="entry name" value="Rpf2"/>
</dbReference>
<evidence type="ECO:0000259" key="6">
    <source>
        <dbReference type="PROSITE" id="PS50833"/>
    </source>
</evidence>
<evidence type="ECO:0000256" key="3">
    <source>
        <dbReference type="ARBA" id="ARBA00023242"/>
    </source>
</evidence>
<dbReference type="GO" id="GO:0019843">
    <property type="term" value="F:rRNA binding"/>
    <property type="evidence" value="ECO:0007669"/>
    <property type="project" value="UniProtKB-UniRule"/>
</dbReference>
<evidence type="ECO:0000256" key="2">
    <source>
        <dbReference type="ARBA" id="ARBA00010782"/>
    </source>
</evidence>
<keyword evidence="3 4" id="KW-0539">Nucleus</keyword>
<evidence type="ECO:0000256" key="4">
    <source>
        <dbReference type="RuleBase" id="RU367086"/>
    </source>
</evidence>
<protein>
    <recommendedName>
        <fullName evidence="4">Ribosome production factor 2 homolog</fullName>
    </recommendedName>
    <alternativeName>
        <fullName evidence="4">Ribosome biogenesis protein RPF2 homolog</fullName>
    </alternativeName>
</protein>
<keyword evidence="10" id="KW-1185">Reference proteome</keyword>
<dbReference type="GO" id="GO:0000027">
    <property type="term" value="P:ribosomal large subunit assembly"/>
    <property type="evidence" value="ECO:0007669"/>
    <property type="project" value="InterPro"/>
</dbReference>
<dbReference type="Proteomes" id="UP000015354">
    <property type="component" value="Unassembled WGS sequence"/>
</dbReference>
<dbReference type="PANTHER" id="PTHR12728">
    <property type="entry name" value="BRIX DOMAIN CONTAINING PROTEIN"/>
    <property type="match status" value="1"/>
</dbReference>
<evidence type="ECO:0000313" key="9">
    <source>
        <dbReference type="EMBL" id="EPY34605.1"/>
    </source>
</evidence>
<dbReference type="Pfam" id="PF04427">
    <property type="entry name" value="Brix"/>
    <property type="match status" value="1"/>
</dbReference>
<evidence type="ECO:0000256" key="5">
    <source>
        <dbReference type="SAM" id="MobiDB-lite"/>
    </source>
</evidence>
<comment type="subcellular location">
    <subcellularLocation>
        <location evidence="1 4">Nucleus</location>
        <location evidence="1 4">Nucleolus</location>
    </subcellularLocation>
</comment>
<evidence type="ECO:0000256" key="1">
    <source>
        <dbReference type="ARBA" id="ARBA00004604"/>
    </source>
</evidence>
<reference evidence="7 10" key="1">
    <citation type="journal article" date="2013" name="PLoS ONE">
        <title>Predicting the Proteins of Angomonas deanei, Strigomonas culicis and Their Respective Endosymbionts Reveals New Aspects of the Trypanosomatidae Family.</title>
        <authorList>
            <person name="Motta M.C."/>
            <person name="Martins A.C."/>
            <person name="de Souza S.S."/>
            <person name="Catta-Preta C.M."/>
            <person name="Silva R."/>
            <person name="Klein C.C."/>
            <person name="de Almeida L.G."/>
            <person name="de Lima Cunha O."/>
            <person name="Ciapina L.P."/>
            <person name="Brocchi M."/>
            <person name="Colabardini A.C."/>
            <person name="de Araujo Lima B."/>
            <person name="Machado C.R."/>
            <person name="de Almeida Soares C.M."/>
            <person name="Probst C.M."/>
            <person name="de Menezes C.B."/>
            <person name="Thompson C.E."/>
            <person name="Bartholomeu D.C."/>
            <person name="Gradia D.F."/>
            <person name="Pavoni D.P."/>
            <person name="Grisard E.C."/>
            <person name="Fantinatti-Garboggini F."/>
            <person name="Marchini F.K."/>
            <person name="Rodrigues-Luiz G.F."/>
            <person name="Wagner G."/>
            <person name="Goldman G.H."/>
            <person name="Fietto J.L."/>
            <person name="Elias M.C."/>
            <person name="Goldman M.H."/>
            <person name="Sagot M.F."/>
            <person name="Pereira M."/>
            <person name="Stoco P.H."/>
            <person name="de Mendonca-Neto R.P."/>
            <person name="Teixeira S.M."/>
            <person name="Maciel T.E."/>
            <person name="de Oliveira Mendes T.A."/>
            <person name="Urmenyi T.P."/>
            <person name="de Souza W."/>
            <person name="Schenkman S."/>
            <person name="de Vasconcelos A.T."/>
        </authorList>
    </citation>
    <scope>NUCLEOTIDE SEQUENCE [LARGE SCALE GENOMIC DNA]</scope>
</reference>
<proteinExistence type="inferred from homology"/>
<dbReference type="GO" id="GO:0005730">
    <property type="term" value="C:nucleolus"/>
    <property type="evidence" value="ECO:0007669"/>
    <property type="project" value="UniProtKB-SubCell"/>
</dbReference>
<dbReference type="InterPro" id="IPR007109">
    <property type="entry name" value="Brix"/>
</dbReference>
<evidence type="ECO:0000313" key="8">
    <source>
        <dbReference type="EMBL" id="EPY31023.1"/>
    </source>
</evidence>
<dbReference type="PROSITE" id="PS50833">
    <property type="entry name" value="BRIX"/>
    <property type="match status" value="1"/>
</dbReference>
<dbReference type="EMBL" id="ATMH01003680">
    <property type="protein sequence ID" value="EPY31023.1"/>
    <property type="molecule type" value="Genomic_DNA"/>
</dbReference>
<dbReference type="EMBL" id="ATMH01005742">
    <property type="protein sequence ID" value="EPY27456.1"/>
    <property type="molecule type" value="Genomic_DNA"/>
</dbReference>
<organism evidence="7 10">
    <name type="scientific">Strigomonas culicis</name>
    <dbReference type="NCBI Taxonomy" id="28005"/>
    <lineage>
        <taxon>Eukaryota</taxon>
        <taxon>Discoba</taxon>
        <taxon>Euglenozoa</taxon>
        <taxon>Kinetoplastea</taxon>
        <taxon>Metakinetoplastina</taxon>
        <taxon>Trypanosomatida</taxon>
        <taxon>Trypanosomatidae</taxon>
        <taxon>Strigomonadinae</taxon>
        <taxon>Strigomonas</taxon>
    </lineage>
</organism>
<name>S9VK32_9TRYP</name>
<evidence type="ECO:0000313" key="7">
    <source>
        <dbReference type="EMBL" id="EPY27456.1"/>
    </source>
</evidence>
<dbReference type="SMART" id="SM00879">
    <property type="entry name" value="Brix"/>
    <property type="match status" value="1"/>
</dbReference>
<dbReference type="OrthoDB" id="407658at2759"/>
<feature type="region of interest" description="Disordered" evidence="5">
    <location>
        <begin position="1"/>
        <end position="24"/>
    </location>
</feature>
<accession>S9VK32</accession>
<dbReference type="PANTHER" id="PTHR12728:SF0">
    <property type="entry name" value="RIBOSOME PRODUCTION FACTOR 2 HOMOLOG"/>
    <property type="match status" value="1"/>
</dbReference>
<gene>
    <name evidence="9" type="ORF">STCU_01497</name>
    <name evidence="8" type="ORF">STCU_03680</name>
    <name evidence="7" type="ORF">STCU_05742</name>
</gene>
<sequence>MTSIGGFQRRTPKTQTSRRAVKKYEAKVTENPKTILFLKGSSASEIVQKAQSDLMAITKPYCKKLKKKNAFLPFEGREHIEFLGFKNDCSLFCFGSHNKKRPHNITIGRLFDFHILDMVEMGITAIDPIDMSRAHGVEAGSIGSKPFFVFEGSEFATDPSLLRFKSLLIDFFRGNQDVEINLDGCDRVLFFSLRSDNGQDAIVAPSTDSYSSKPPSEKGNLILSMRHYAVQKPHSAAGVSKRIQNVELYDIGPNFDFQVRRISFATPQEFKVACRLPKATIATLRALRDNVTTDGTNSLRGQLHVGKQDVNELNLRRFKAHKRQASAMEGDTAEEAPSAEAPDEADKAGGRRHKRRKTGEESTSFQADVDV</sequence>
<dbReference type="GO" id="GO:0000463">
    <property type="term" value="P:maturation of LSU-rRNA from tricistronic rRNA transcript (SSU-rRNA, 5.8S rRNA, LSU-rRNA)"/>
    <property type="evidence" value="ECO:0007669"/>
    <property type="project" value="TreeGrafter"/>
</dbReference>
<feature type="domain" description="Brix" evidence="6">
    <location>
        <begin position="33"/>
        <end position="268"/>
    </location>
</feature>
<comment type="caution">
    <text evidence="7">The sequence shown here is derived from an EMBL/GenBank/DDBJ whole genome shotgun (WGS) entry which is preliminary data.</text>
</comment>
<comment type="similarity">
    <text evidence="2 4">Belongs to the RPF2 family.</text>
</comment>
<evidence type="ECO:0000313" key="10">
    <source>
        <dbReference type="Proteomes" id="UP000015354"/>
    </source>
</evidence>
<feature type="region of interest" description="Disordered" evidence="5">
    <location>
        <begin position="322"/>
        <end position="371"/>
    </location>
</feature>
<reference evidence="7" key="2">
    <citation type="submission" date="2013-03" db="EMBL/GenBank/DDBJ databases">
        <authorList>
            <person name="Motta M.C.M."/>
            <person name="Martins A.C.A."/>
            <person name="Preta C.M.C.C."/>
            <person name="Silva R."/>
            <person name="de Souza S.S."/>
            <person name="Klein C.C."/>
            <person name="de Almeida L.G.P."/>
            <person name="Cunha O.L."/>
            <person name="Colabardini A.C."/>
            <person name="Lima B.A."/>
            <person name="Machado C.R."/>
            <person name="Soares C.M.A."/>
            <person name="de Menezes C.B.A."/>
            <person name="Bartolomeu D.C."/>
            <person name="Grisard E.C."/>
            <person name="Fantinatti-Garboggini F."/>
            <person name="Rodrigues-Luiz G.F."/>
            <person name="Wagner G."/>
            <person name="Goldman G.H."/>
            <person name="Fietto J.L.R."/>
            <person name="Ciapina L.P."/>
            <person name="Brocchi M."/>
            <person name="Elias M.C."/>
            <person name="Goldman M.H.S."/>
            <person name="Sagot M.-F."/>
            <person name="Pereira M."/>
            <person name="Stoco P.H."/>
            <person name="Teixeira S.M.R."/>
            <person name="de Mendonca-Neto R.P."/>
            <person name="Maciel T.E.F."/>
            <person name="Mendes T.A.O."/>
            <person name="Urmenyi T.P."/>
            <person name="Teixeira M.M.G."/>
            <person name="de Camargo E.F.P."/>
            <person name="de Sousa W."/>
            <person name="Schenkman S."/>
            <person name="de Vasconcelos A.T.R."/>
        </authorList>
    </citation>
    <scope>NUCLEOTIDE SEQUENCE</scope>
</reference>
<feature type="compositionally biased region" description="Polar residues" evidence="5">
    <location>
        <begin position="361"/>
        <end position="371"/>
    </location>
</feature>
<dbReference type="EMBL" id="ATMH01001497">
    <property type="protein sequence ID" value="EPY34605.1"/>
    <property type="molecule type" value="Genomic_DNA"/>
</dbReference>
<dbReference type="AlphaFoldDB" id="S9VK32"/>